<evidence type="ECO:0000256" key="1">
    <source>
        <dbReference type="ARBA" id="ARBA00022729"/>
    </source>
</evidence>
<dbReference type="AlphaFoldDB" id="A0A096LUJ3"/>
<dbReference type="Proteomes" id="UP000028760">
    <property type="component" value="Unassembled WGS sequence"/>
</dbReference>
<dbReference type="SUPFAM" id="SSF48726">
    <property type="entry name" value="Immunoglobulin"/>
    <property type="match status" value="2"/>
</dbReference>
<proteinExistence type="predicted"/>
<dbReference type="PANTHER" id="PTHR44337">
    <property type="entry name" value="CARCINOEMBRYONIC ANTIGEN-RELATED CELL ADHESION MOLECULE 8"/>
    <property type="match status" value="1"/>
</dbReference>
<dbReference type="GeneTree" id="ENSGT00770000121400"/>
<evidence type="ECO:0000256" key="2">
    <source>
        <dbReference type="ARBA" id="ARBA00023157"/>
    </source>
</evidence>
<reference evidence="7" key="1">
    <citation type="submission" date="2013-10" db="EMBL/GenBank/DDBJ databases">
        <authorList>
            <person name="Schartl M."/>
            <person name="Warren W."/>
        </authorList>
    </citation>
    <scope>NUCLEOTIDE SEQUENCE [LARGE SCALE GENOMIC DNA]</scope>
    <source>
        <strain evidence="7">female</strain>
    </source>
</reference>
<dbReference type="EMBL" id="AYCK01005443">
    <property type="status" value="NOT_ANNOTATED_CDS"/>
    <property type="molecule type" value="Genomic_DNA"/>
</dbReference>
<evidence type="ECO:0000313" key="6">
    <source>
        <dbReference type="Ensembl" id="ENSPFOP00000022834.1"/>
    </source>
</evidence>
<keyword evidence="4" id="KW-0393">Immunoglobulin domain</keyword>
<dbReference type="SMART" id="SM00409">
    <property type="entry name" value="IG"/>
    <property type="match status" value="1"/>
</dbReference>
<reference evidence="6" key="2">
    <citation type="submission" date="2025-08" db="UniProtKB">
        <authorList>
            <consortium name="Ensembl"/>
        </authorList>
    </citation>
    <scope>IDENTIFICATION</scope>
</reference>
<evidence type="ECO:0000313" key="7">
    <source>
        <dbReference type="Proteomes" id="UP000028760"/>
    </source>
</evidence>
<dbReference type="InterPro" id="IPR007110">
    <property type="entry name" value="Ig-like_dom"/>
</dbReference>
<sequence>MQISWTGRVTAGSRTTFTCSSSCFPNCVYSWNFNGRTVNGSSLSWTPNGQDVSVELQCIVYNNKTGITRSTTTIVEIWNPVSVRISPPNIVPSLNQPLSLRCQDSASRGHQDPSDIVWYKDGQEVTLRENMRFLQNNLTLHFDSLLSSDAGFYQCDIYLPTSKTRVYSLGFLLSFDPWNVTISGPDVVFPGRLSQFTCLTSCTINVECSIRWEF</sequence>
<dbReference type="Pfam" id="PF13927">
    <property type="entry name" value="Ig_3"/>
    <property type="match status" value="1"/>
</dbReference>
<evidence type="ECO:0000256" key="4">
    <source>
        <dbReference type="ARBA" id="ARBA00023319"/>
    </source>
</evidence>
<dbReference type="PROSITE" id="PS50835">
    <property type="entry name" value="IG_LIKE"/>
    <property type="match status" value="1"/>
</dbReference>
<dbReference type="InterPro" id="IPR003599">
    <property type="entry name" value="Ig_sub"/>
</dbReference>
<dbReference type="InterPro" id="IPR013783">
    <property type="entry name" value="Ig-like_fold"/>
</dbReference>
<feature type="domain" description="Ig-like" evidence="5">
    <location>
        <begin position="80"/>
        <end position="168"/>
    </location>
</feature>
<reference evidence="6" key="3">
    <citation type="submission" date="2025-09" db="UniProtKB">
        <authorList>
            <consortium name="Ensembl"/>
        </authorList>
    </citation>
    <scope>IDENTIFICATION</scope>
</reference>
<dbReference type="PANTHER" id="PTHR44337:SF20">
    <property type="entry name" value="CARCINOEMBRYONIC ANTIGEN-RELATED CELL ADHESION MOLECULE 5-RELATED"/>
    <property type="match status" value="1"/>
</dbReference>
<dbReference type="OMA" id="CTINVEC"/>
<accession>A0A096LUJ3</accession>
<keyword evidence="1" id="KW-0732">Signal</keyword>
<keyword evidence="7" id="KW-1185">Reference proteome</keyword>
<evidence type="ECO:0000259" key="5">
    <source>
        <dbReference type="PROSITE" id="PS50835"/>
    </source>
</evidence>
<keyword evidence="3" id="KW-0325">Glycoprotein</keyword>
<dbReference type="InterPro" id="IPR036179">
    <property type="entry name" value="Ig-like_dom_sf"/>
</dbReference>
<protein>
    <submittedName>
        <fullName evidence="6">Carcinoembryonic antigen-related cell adhesion molecule 20-like</fullName>
    </submittedName>
</protein>
<dbReference type="Ensembl" id="ENSPFOT00000022124.1">
    <property type="protein sequence ID" value="ENSPFOP00000022834.1"/>
    <property type="gene ID" value="ENSPFOG00000024564.1"/>
</dbReference>
<dbReference type="InterPro" id="IPR052598">
    <property type="entry name" value="IgSF_CEA-related"/>
</dbReference>
<evidence type="ECO:0000256" key="3">
    <source>
        <dbReference type="ARBA" id="ARBA00023180"/>
    </source>
</evidence>
<organism evidence="6 7">
    <name type="scientific">Poecilia formosa</name>
    <name type="common">Amazon molly</name>
    <name type="synonym">Limia formosa</name>
    <dbReference type="NCBI Taxonomy" id="48698"/>
    <lineage>
        <taxon>Eukaryota</taxon>
        <taxon>Metazoa</taxon>
        <taxon>Chordata</taxon>
        <taxon>Craniata</taxon>
        <taxon>Vertebrata</taxon>
        <taxon>Euteleostomi</taxon>
        <taxon>Actinopterygii</taxon>
        <taxon>Neopterygii</taxon>
        <taxon>Teleostei</taxon>
        <taxon>Neoteleostei</taxon>
        <taxon>Acanthomorphata</taxon>
        <taxon>Ovalentaria</taxon>
        <taxon>Atherinomorphae</taxon>
        <taxon>Cyprinodontiformes</taxon>
        <taxon>Poeciliidae</taxon>
        <taxon>Poeciliinae</taxon>
        <taxon>Poecilia</taxon>
    </lineage>
</organism>
<keyword evidence="2" id="KW-1015">Disulfide bond</keyword>
<dbReference type="Gene3D" id="2.60.40.10">
    <property type="entry name" value="Immunoglobulins"/>
    <property type="match status" value="1"/>
</dbReference>
<name>A0A096LUJ3_POEFO</name>